<proteinExistence type="predicted"/>
<keyword evidence="3" id="KW-1185">Reference proteome</keyword>
<protein>
    <submittedName>
        <fullName evidence="2">Uncharacterized protein</fullName>
    </submittedName>
</protein>
<sequence length="75" mass="8586">MAVDRETLLQQPAMAPPPGIQANFDDPYNLRSSSLARNVSIMIISNLAVWMRLFTKFKIVRKLHVEDCKTLRLSK</sequence>
<dbReference type="OrthoDB" id="444631at2759"/>
<gene>
    <name evidence="2" type="ORF">K491DRAFT_599588</name>
</gene>
<evidence type="ECO:0000313" key="2">
    <source>
        <dbReference type="EMBL" id="KAF2655103.1"/>
    </source>
</evidence>
<evidence type="ECO:0000256" key="1">
    <source>
        <dbReference type="SAM" id="MobiDB-lite"/>
    </source>
</evidence>
<reference evidence="2" key="1">
    <citation type="journal article" date="2020" name="Stud. Mycol.">
        <title>101 Dothideomycetes genomes: a test case for predicting lifestyles and emergence of pathogens.</title>
        <authorList>
            <person name="Haridas S."/>
            <person name="Albert R."/>
            <person name="Binder M."/>
            <person name="Bloem J."/>
            <person name="Labutti K."/>
            <person name="Salamov A."/>
            <person name="Andreopoulos B."/>
            <person name="Baker S."/>
            <person name="Barry K."/>
            <person name="Bills G."/>
            <person name="Bluhm B."/>
            <person name="Cannon C."/>
            <person name="Castanera R."/>
            <person name="Culley D."/>
            <person name="Daum C."/>
            <person name="Ezra D."/>
            <person name="Gonzalez J."/>
            <person name="Henrissat B."/>
            <person name="Kuo A."/>
            <person name="Liang C."/>
            <person name="Lipzen A."/>
            <person name="Lutzoni F."/>
            <person name="Magnuson J."/>
            <person name="Mondo S."/>
            <person name="Nolan M."/>
            <person name="Ohm R."/>
            <person name="Pangilinan J."/>
            <person name="Park H.-J."/>
            <person name="Ramirez L."/>
            <person name="Alfaro M."/>
            <person name="Sun H."/>
            <person name="Tritt A."/>
            <person name="Yoshinaga Y."/>
            <person name="Zwiers L.-H."/>
            <person name="Turgeon B."/>
            <person name="Goodwin S."/>
            <person name="Spatafora J."/>
            <person name="Crous P."/>
            <person name="Grigoriev I."/>
        </authorList>
    </citation>
    <scope>NUCLEOTIDE SEQUENCE</scope>
    <source>
        <strain evidence="2">CBS 122681</strain>
    </source>
</reference>
<evidence type="ECO:0000313" key="3">
    <source>
        <dbReference type="Proteomes" id="UP000799324"/>
    </source>
</evidence>
<name>A0A6A6T833_9PLEO</name>
<organism evidence="2 3">
    <name type="scientific">Lophiostoma macrostomum CBS 122681</name>
    <dbReference type="NCBI Taxonomy" id="1314788"/>
    <lineage>
        <taxon>Eukaryota</taxon>
        <taxon>Fungi</taxon>
        <taxon>Dikarya</taxon>
        <taxon>Ascomycota</taxon>
        <taxon>Pezizomycotina</taxon>
        <taxon>Dothideomycetes</taxon>
        <taxon>Pleosporomycetidae</taxon>
        <taxon>Pleosporales</taxon>
        <taxon>Lophiostomataceae</taxon>
        <taxon>Lophiostoma</taxon>
    </lineage>
</organism>
<accession>A0A6A6T833</accession>
<feature type="region of interest" description="Disordered" evidence="1">
    <location>
        <begin position="1"/>
        <end position="21"/>
    </location>
</feature>
<dbReference type="EMBL" id="MU004354">
    <property type="protein sequence ID" value="KAF2655103.1"/>
    <property type="molecule type" value="Genomic_DNA"/>
</dbReference>
<dbReference type="AlphaFoldDB" id="A0A6A6T833"/>
<dbReference type="Proteomes" id="UP000799324">
    <property type="component" value="Unassembled WGS sequence"/>
</dbReference>